<comment type="subunit">
    <text evidence="4">Hexamer formed by 3 homodimers.</text>
</comment>
<evidence type="ECO:0000256" key="10">
    <source>
        <dbReference type="ARBA" id="ARBA00033102"/>
    </source>
</evidence>
<dbReference type="EC" id="2.4.2.19" evidence="5"/>
<dbReference type="InterPro" id="IPR022412">
    <property type="entry name" value="Quinolinate_PRibosylTrfase_N"/>
</dbReference>
<dbReference type="GO" id="GO:0009435">
    <property type="term" value="P:NAD+ biosynthetic process"/>
    <property type="evidence" value="ECO:0007669"/>
    <property type="project" value="UniProtKB-UniPathway"/>
</dbReference>
<feature type="domain" description="Quinolinate phosphoribosyl transferase C-terminal" evidence="14">
    <location>
        <begin position="107"/>
        <end position="271"/>
    </location>
</feature>
<dbReference type="Pfam" id="PF02749">
    <property type="entry name" value="QRPTase_N"/>
    <property type="match status" value="1"/>
</dbReference>
<evidence type="ECO:0000256" key="5">
    <source>
        <dbReference type="ARBA" id="ARBA00011944"/>
    </source>
</evidence>
<dbReference type="RefSeq" id="WP_014304075.1">
    <property type="nucleotide sequence ID" value="NZ_CABVGJ010000015.1"/>
</dbReference>
<feature type="domain" description="Quinolinate phosphoribosyl transferase N-terminal" evidence="15">
    <location>
        <begin position="17"/>
        <end position="105"/>
    </location>
</feature>
<evidence type="ECO:0000256" key="8">
    <source>
        <dbReference type="ARBA" id="ARBA00022676"/>
    </source>
</evidence>
<evidence type="ECO:0000256" key="9">
    <source>
        <dbReference type="ARBA" id="ARBA00022679"/>
    </source>
</evidence>
<dbReference type="GO" id="GO:0005737">
    <property type="term" value="C:cytoplasm"/>
    <property type="evidence" value="ECO:0007669"/>
    <property type="project" value="TreeGrafter"/>
</dbReference>
<accession>A0A1X4LGC2</accession>
<dbReference type="OMA" id="DIVMCDN"/>
<evidence type="ECO:0000259" key="15">
    <source>
        <dbReference type="Pfam" id="PF02749"/>
    </source>
</evidence>
<dbReference type="SUPFAM" id="SSF51690">
    <property type="entry name" value="Nicotinate/Quinolinate PRTase C-terminal domain-like"/>
    <property type="match status" value="1"/>
</dbReference>
<dbReference type="PIRSF" id="PIRSF006250">
    <property type="entry name" value="NadC_ModD"/>
    <property type="match status" value="1"/>
</dbReference>
<dbReference type="InterPro" id="IPR002638">
    <property type="entry name" value="Quinolinate_PRibosylTrfase_C"/>
</dbReference>
<evidence type="ECO:0000259" key="14">
    <source>
        <dbReference type="Pfam" id="PF01729"/>
    </source>
</evidence>
<protein>
    <recommendedName>
        <fullName evidence="6">Nicotinate-nucleotide pyrophosphorylase [carboxylating]</fullName>
        <ecNumber evidence="5">2.4.2.19</ecNumber>
    </recommendedName>
    <alternativeName>
        <fullName evidence="12">Probable nicotinate-nucleotide pyrophosphorylase [carboxylating]</fullName>
    </alternativeName>
    <alternativeName>
        <fullName evidence="10">Quinolinate phosphoribosyltransferase [decarboxylating]</fullName>
    </alternativeName>
</protein>
<dbReference type="GO" id="GO:0004514">
    <property type="term" value="F:nicotinate-nucleotide diphosphorylase (carboxylating) activity"/>
    <property type="evidence" value="ECO:0007669"/>
    <property type="project" value="UniProtKB-EC"/>
</dbReference>
<comment type="function">
    <text evidence="1">Involved in the catabolism of quinolinic acid (QA).</text>
</comment>
<name>A0A1X4LGC2_CORDP</name>
<reference evidence="16 17" key="1">
    <citation type="submission" date="2020-02" db="EMBL/GenBank/DDBJ databases">
        <authorList>
            <person name="Brisse S."/>
        </authorList>
    </citation>
    <scope>NUCLEOTIDE SEQUENCE [LARGE SCALE GENOMIC DNA]</scope>
    <source>
        <strain evidence="16">CIP107547</strain>
    </source>
</reference>
<dbReference type="InterPro" id="IPR004393">
    <property type="entry name" value="NadC"/>
</dbReference>
<evidence type="ECO:0000256" key="3">
    <source>
        <dbReference type="ARBA" id="ARBA00009400"/>
    </source>
</evidence>
<sequence>MDVINNALNEDLCYGPDVTTEAIFGLEKAEVQFAARAHGVLAGSRIAEEVFRTYATQLKMRIDTEVLIEDGEVVAPGDVILRISGPLRVLLTAERVALNIVSHLSGIATHTSKWVKQVAGTETRIRDTRKTLPGLRQLQKYAVVCGGGINHRMGLGDAALIKDNHIAYRGIKDCVSIIRKAHPHISIEVECDTLTQVAEALDSGVRLILLDNMSVDQVKIAVDMCRKAPHPVEIEASGGLTLDVALSYAQTGVDYLAVGELTHSVRALDIGCDVN</sequence>
<comment type="caution">
    <text evidence="16">The sequence shown here is derived from an EMBL/GenBank/DDBJ whole genome shotgun (WGS) entry which is preliminary data.</text>
</comment>
<dbReference type="InterPro" id="IPR027277">
    <property type="entry name" value="NadC/ModD"/>
</dbReference>
<dbReference type="InterPro" id="IPR036068">
    <property type="entry name" value="Nicotinate_pribotase-like_C"/>
</dbReference>
<evidence type="ECO:0000256" key="13">
    <source>
        <dbReference type="PIRNR" id="PIRNR006250"/>
    </source>
</evidence>
<gene>
    <name evidence="16" type="ORF">CIP107547_02454</name>
</gene>
<dbReference type="GO" id="GO:0034213">
    <property type="term" value="P:quinolinate catabolic process"/>
    <property type="evidence" value="ECO:0007669"/>
    <property type="project" value="TreeGrafter"/>
</dbReference>
<comment type="pathway">
    <text evidence="2">Cofactor biosynthesis; NAD(+) biosynthesis; nicotinate D-ribonucleotide from quinolinate: step 1/1.</text>
</comment>
<dbReference type="EMBL" id="CADDAV010000035">
    <property type="protein sequence ID" value="CAB0623868.1"/>
    <property type="molecule type" value="Genomic_DNA"/>
</dbReference>
<dbReference type="Gene3D" id="3.20.20.70">
    <property type="entry name" value="Aldolase class I"/>
    <property type="match status" value="1"/>
</dbReference>
<keyword evidence="9 13" id="KW-0808">Transferase</keyword>
<comment type="catalytic activity">
    <reaction evidence="11">
        <text>nicotinate beta-D-ribonucleotide + CO2 + diphosphate = quinolinate + 5-phospho-alpha-D-ribose 1-diphosphate + 2 H(+)</text>
        <dbReference type="Rhea" id="RHEA:12733"/>
        <dbReference type="ChEBI" id="CHEBI:15378"/>
        <dbReference type="ChEBI" id="CHEBI:16526"/>
        <dbReference type="ChEBI" id="CHEBI:29959"/>
        <dbReference type="ChEBI" id="CHEBI:33019"/>
        <dbReference type="ChEBI" id="CHEBI:57502"/>
        <dbReference type="ChEBI" id="CHEBI:58017"/>
        <dbReference type="EC" id="2.4.2.19"/>
    </reaction>
</comment>
<dbReference type="Proteomes" id="UP000480222">
    <property type="component" value="Unassembled WGS sequence"/>
</dbReference>
<organism evidence="16 17">
    <name type="scientific">Corynebacterium diphtheriae</name>
    <dbReference type="NCBI Taxonomy" id="1717"/>
    <lineage>
        <taxon>Bacteria</taxon>
        <taxon>Bacillati</taxon>
        <taxon>Actinomycetota</taxon>
        <taxon>Actinomycetes</taxon>
        <taxon>Mycobacteriales</taxon>
        <taxon>Corynebacteriaceae</taxon>
        <taxon>Corynebacterium</taxon>
    </lineage>
</organism>
<dbReference type="CDD" id="cd01572">
    <property type="entry name" value="QPRTase"/>
    <property type="match status" value="1"/>
</dbReference>
<evidence type="ECO:0000256" key="1">
    <source>
        <dbReference type="ARBA" id="ARBA00003237"/>
    </source>
</evidence>
<dbReference type="FunFam" id="3.20.20.70:FF:000030">
    <property type="entry name" value="Nicotinate-nucleotide pyrophosphorylase, carboxylating"/>
    <property type="match status" value="1"/>
</dbReference>
<dbReference type="Pfam" id="PF01729">
    <property type="entry name" value="QRPTase_C"/>
    <property type="match status" value="1"/>
</dbReference>
<dbReference type="InterPro" id="IPR037128">
    <property type="entry name" value="Quinolinate_PRibosylTase_N_sf"/>
</dbReference>
<dbReference type="InterPro" id="IPR013785">
    <property type="entry name" value="Aldolase_TIM"/>
</dbReference>
<comment type="similarity">
    <text evidence="3 13">Belongs to the NadC/ModD family.</text>
</comment>
<keyword evidence="8 13" id="KW-0328">Glycosyltransferase</keyword>
<evidence type="ECO:0000256" key="6">
    <source>
        <dbReference type="ARBA" id="ARBA00020990"/>
    </source>
</evidence>
<evidence type="ECO:0000313" key="17">
    <source>
        <dbReference type="Proteomes" id="UP000480222"/>
    </source>
</evidence>
<evidence type="ECO:0000256" key="11">
    <source>
        <dbReference type="ARBA" id="ARBA00047445"/>
    </source>
</evidence>
<dbReference type="FunFam" id="3.90.1170.20:FF:000001">
    <property type="entry name" value="Nicotinate-nucleotide diphosphorylase (Carboxylating)"/>
    <property type="match status" value="1"/>
</dbReference>
<dbReference type="UniPathway" id="UPA00253">
    <property type="reaction ID" value="UER00331"/>
</dbReference>
<evidence type="ECO:0000256" key="7">
    <source>
        <dbReference type="ARBA" id="ARBA00022642"/>
    </source>
</evidence>
<dbReference type="AlphaFoldDB" id="A0A1X4LGC2"/>
<proteinExistence type="inferred from homology"/>
<evidence type="ECO:0000256" key="4">
    <source>
        <dbReference type="ARBA" id="ARBA00011218"/>
    </source>
</evidence>
<dbReference type="SUPFAM" id="SSF54675">
    <property type="entry name" value="Nicotinate/Quinolinate PRTase N-terminal domain-like"/>
    <property type="match status" value="1"/>
</dbReference>
<dbReference type="PANTHER" id="PTHR32179">
    <property type="entry name" value="NICOTINATE-NUCLEOTIDE PYROPHOSPHORYLASE [CARBOXYLATING]"/>
    <property type="match status" value="1"/>
</dbReference>
<dbReference type="Gene3D" id="3.90.1170.20">
    <property type="entry name" value="Quinolinate phosphoribosyl transferase, N-terminal domain"/>
    <property type="match status" value="1"/>
</dbReference>
<evidence type="ECO:0000256" key="12">
    <source>
        <dbReference type="ARBA" id="ARBA00069173"/>
    </source>
</evidence>
<dbReference type="NCBIfam" id="TIGR00078">
    <property type="entry name" value="nadC"/>
    <property type="match status" value="1"/>
</dbReference>
<evidence type="ECO:0000313" key="16">
    <source>
        <dbReference type="EMBL" id="CAB0623868.1"/>
    </source>
</evidence>
<dbReference type="PANTHER" id="PTHR32179:SF3">
    <property type="entry name" value="NICOTINATE-NUCLEOTIDE PYROPHOSPHORYLASE [CARBOXYLATING]"/>
    <property type="match status" value="1"/>
</dbReference>
<evidence type="ECO:0000256" key="2">
    <source>
        <dbReference type="ARBA" id="ARBA00004893"/>
    </source>
</evidence>
<keyword evidence="7" id="KW-0662">Pyridine nucleotide biosynthesis</keyword>